<dbReference type="Gene3D" id="1.20.1250.20">
    <property type="entry name" value="MFS general substrate transporter like domains"/>
    <property type="match status" value="2"/>
</dbReference>
<feature type="transmembrane region" description="Helical" evidence="8">
    <location>
        <begin position="91"/>
        <end position="110"/>
    </location>
</feature>
<dbReference type="GO" id="GO:0005886">
    <property type="term" value="C:plasma membrane"/>
    <property type="evidence" value="ECO:0007669"/>
    <property type="project" value="TreeGrafter"/>
</dbReference>
<proteinExistence type="inferred from homology"/>
<feature type="transmembrane region" description="Helical" evidence="8">
    <location>
        <begin position="279"/>
        <end position="299"/>
    </location>
</feature>
<dbReference type="SUPFAM" id="SSF103473">
    <property type="entry name" value="MFS general substrate transporter"/>
    <property type="match status" value="1"/>
</dbReference>
<reference evidence="10" key="1">
    <citation type="journal article" date="2014" name="PLoS Genet.">
        <title>Signature Gene Expression Reveals Novel Clues to the Molecular Mechanisms of Dimorphic Transition in Penicillium marneffei.</title>
        <authorList>
            <person name="Yang E."/>
            <person name="Wang G."/>
            <person name="Cai J."/>
            <person name="Woo P.C."/>
            <person name="Lau S.K."/>
            <person name="Yuen K.-Y."/>
            <person name="Chow W.-N."/>
            <person name="Lin X."/>
        </authorList>
    </citation>
    <scope>NUCLEOTIDE SEQUENCE [LARGE SCALE GENOMIC DNA]</scope>
    <source>
        <strain evidence="10">PM1</strain>
    </source>
</reference>
<dbReference type="PANTHER" id="PTHR23501">
    <property type="entry name" value="MAJOR FACILITATOR SUPERFAMILY"/>
    <property type="match status" value="1"/>
</dbReference>
<dbReference type="eggNOG" id="KOG0254">
    <property type="taxonomic scope" value="Eukaryota"/>
</dbReference>
<protein>
    <submittedName>
        <fullName evidence="10">Putative transporter C3H1.06c</fullName>
    </submittedName>
</protein>
<evidence type="ECO:0000256" key="7">
    <source>
        <dbReference type="SAM" id="MobiDB-lite"/>
    </source>
</evidence>
<comment type="similarity">
    <text evidence="2">Belongs to the major facilitator superfamily.</text>
</comment>
<feature type="transmembrane region" description="Helical" evidence="8">
    <location>
        <begin position="61"/>
        <end position="79"/>
    </location>
</feature>
<feature type="transmembrane region" description="Helical" evidence="8">
    <location>
        <begin position="179"/>
        <end position="199"/>
    </location>
</feature>
<dbReference type="FunFam" id="1.20.1720.10:FF:000013">
    <property type="entry name" value="Related to multidrug resistance proteins"/>
    <property type="match status" value="1"/>
</dbReference>
<name>A0A093VL97_TALMA</name>
<dbReference type="CDD" id="cd17502">
    <property type="entry name" value="MFS_Azr1_MDR_like"/>
    <property type="match status" value="1"/>
</dbReference>
<dbReference type="InterPro" id="IPR020846">
    <property type="entry name" value="MFS_dom"/>
</dbReference>
<evidence type="ECO:0000256" key="4">
    <source>
        <dbReference type="ARBA" id="ARBA00022692"/>
    </source>
</evidence>
<keyword evidence="4 8" id="KW-0812">Transmembrane</keyword>
<evidence type="ECO:0000313" key="10">
    <source>
        <dbReference type="EMBL" id="KFX47421.1"/>
    </source>
</evidence>
<accession>A0A093VL97</accession>
<feature type="region of interest" description="Disordered" evidence="7">
    <location>
        <begin position="553"/>
        <end position="587"/>
    </location>
</feature>
<feature type="transmembrane region" description="Helical" evidence="8">
    <location>
        <begin position="20"/>
        <end position="41"/>
    </location>
</feature>
<feature type="transmembrane region" description="Helical" evidence="8">
    <location>
        <begin position="149"/>
        <end position="173"/>
    </location>
</feature>
<sequence length="661" mass="72891">MYRRATAEKSLQDQRNILPIGQLLVVFSGLAVSLVICFIDQNGLSVALPAISKELNAQDTISWAGTSSLIANAVCTVLYGRLSDIFGRKSVYISVLVLLSVADLLCGLAQSPSMLYFFRALAGIGSGGIFNMTMIIVSDVVTLEDRGMYQGILGSCVGIGNVIGPLVAAAFVQHASWRGIFYLLTPLAATSAVVAWFLLPSKMRPESMKSQVKKIDFAGVLTSTIAIVFILIPISGGGLYFQWDSALVISLLTIGGCSAVAFLFTQWKIASLPMMPLSLFKNPVITTLFLQSFLLGASYQSLLYYLPLYIQNGRGWSPIQSAICSLPLAFFQSTASVLSGLYMSRFNRYFEVICVGFSLWCLGIGLTQRWDGNTTKGEIYGMLALIGTGIGSIFQPIVVALQAHSPVAKRAVVISLRNFFRCTGGAAGLAISAAILQAVLRKNLPSEYQYLTHSTYALPDQSSVPAADWDSIENAYLKASHSVFTFQLPLVGVCVLTCVFIRDKGLKKPEDVKEEDAKEKEGVSQATTQVDYDMTEQEDDNQHDLENQLDNVEKEGRKNDKPEQASTEGQFDHHNSKEDEVESEQQKQQIYDLANERLWKRPTGDMCPFQLPYQPHSSFLPYRICIDYQLVVLGKDIYEVQDYVSHELISRRFDRLRAQSA</sequence>
<dbReference type="InterPro" id="IPR036259">
    <property type="entry name" value="MFS_trans_sf"/>
</dbReference>
<dbReference type="GO" id="GO:0012505">
    <property type="term" value="C:endomembrane system"/>
    <property type="evidence" value="ECO:0007669"/>
    <property type="project" value="UniProtKB-SubCell"/>
</dbReference>
<dbReference type="HOGENOM" id="CLU_000960_22_0_1"/>
<dbReference type="FunFam" id="1.20.1250.20:FF:000436">
    <property type="entry name" value="MFS transporter, putative"/>
    <property type="match status" value="1"/>
</dbReference>
<feature type="transmembrane region" description="Helical" evidence="8">
    <location>
        <begin position="422"/>
        <end position="440"/>
    </location>
</feature>
<evidence type="ECO:0000256" key="2">
    <source>
        <dbReference type="ARBA" id="ARBA00008335"/>
    </source>
</evidence>
<gene>
    <name evidence="10" type="ORF">GQ26_0151380</name>
</gene>
<feature type="transmembrane region" description="Helical" evidence="8">
    <location>
        <begin position="379"/>
        <end position="401"/>
    </location>
</feature>
<evidence type="ECO:0000256" key="3">
    <source>
        <dbReference type="ARBA" id="ARBA00022448"/>
    </source>
</evidence>
<organism evidence="10">
    <name type="scientific">Talaromyces marneffei PM1</name>
    <dbReference type="NCBI Taxonomy" id="1077442"/>
    <lineage>
        <taxon>Eukaryota</taxon>
        <taxon>Fungi</taxon>
        <taxon>Dikarya</taxon>
        <taxon>Ascomycota</taxon>
        <taxon>Pezizomycotina</taxon>
        <taxon>Eurotiomycetes</taxon>
        <taxon>Eurotiomycetidae</taxon>
        <taxon>Eurotiales</taxon>
        <taxon>Trichocomaceae</taxon>
        <taxon>Talaromyces</taxon>
        <taxon>Talaromyces sect. Talaromyces</taxon>
    </lineage>
</organism>
<feature type="transmembrane region" description="Helical" evidence="8">
    <location>
        <begin position="116"/>
        <end position="137"/>
    </location>
</feature>
<feature type="domain" description="Major facilitator superfamily (MFS) profile" evidence="9">
    <location>
        <begin position="17"/>
        <end position="506"/>
    </location>
</feature>
<comment type="caution">
    <text evidence="10">The sequence shown here is derived from an EMBL/GenBank/DDBJ whole genome shotgun (WGS) entry which is preliminary data.</text>
</comment>
<evidence type="ECO:0000256" key="1">
    <source>
        <dbReference type="ARBA" id="ARBA00004127"/>
    </source>
</evidence>
<feature type="transmembrane region" description="Helical" evidence="8">
    <location>
        <begin position="483"/>
        <end position="501"/>
    </location>
</feature>
<dbReference type="InterPro" id="IPR011701">
    <property type="entry name" value="MFS"/>
</dbReference>
<evidence type="ECO:0000256" key="8">
    <source>
        <dbReference type="SAM" id="Phobius"/>
    </source>
</evidence>
<keyword evidence="3" id="KW-0813">Transport</keyword>
<feature type="transmembrane region" description="Helical" evidence="8">
    <location>
        <begin position="247"/>
        <end position="267"/>
    </location>
</feature>
<feature type="region of interest" description="Disordered" evidence="7">
    <location>
        <begin position="510"/>
        <end position="531"/>
    </location>
</feature>
<feature type="compositionally biased region" description="Basic and acidic residues" evidence="7">
    <location>
        <begin position="510"/>
        <end position="522"/>
    </location>
</feature>
<feature type="transmembrane region" description="Helical" evidence="8">
    <location>
        <begin position="319"/>
        <end position="342"/>
    </location>
</feature>
<feature type="compositionally biased region" description="Basic and acidic residues" evidence="7">
    <location>
        <begin position="553"/>
        <end position="563"/>
    </location>
</feature>
<keyword evidence="5 8" id="KW-1133">Transmembrane helix</keyword>
<keyword evidence="6 8" id="KW-0472">Membrane</keyword>
<feature type="transmembrane region" description="Helical" evidence="8">
    <location>
        <begin position="349"/>
        <end position="367"/>
    </location>
</feature>
<evidence type="ECO:0000256" key="6">
    <source>
        <dbReference type="ARBA" id="ARBA00023136"/>
    </source>
</evidence>
<dbReference type="PANTHER" id="PTHR23501:SF78">
    <property type="entry name" value="MAJOR FACILITATOR SUPERFAMILY (MFS) PROFILE DOMAIN-CONTAINING PROTEIN-RELATED"/>
    <property type="match status" value="1"/>
</dbReference>
<evidence type="ECO:0000256" key="5">
    <source>
        <dbReference type="ARBA" id="ARBA00022989"/>
    </source>
</evidence>
<dbReference type="PRINTS" id="PR01036">
    <property type="entry name" value="TCRTETB"/>
</dbReference>
<dbReference type="PROSITE" id="PS50850">
    <property type="entry name" value="MFS"/>
    <property type="match status" value="1"/>
</dbReference>
<dbReference type="AlphaFoldDB" id="A0A093VL97"/>
<dbReference type="EMBL" id="JPOX01000015">
    <property type="protein sequence ID" value="KFX47421.1"/>
    <property type="molecule type" value="Genomic_DNA"/>
</dbReference>
<dbReference type="GO" id="GO:0046943">
    <property type="term" value="F:carboxylic acid transmembrane transporter activity"/>
    <property type="evidence" value="ECO:0007669"/>
    <property type="project" value="UniProtKB-ARBA"/>
</dbReference>
<comment type="subcellular location">
    <subcellularLocation>
        <location evidence="1">Endomembrane system</location>
        <topology evidence="1">Multi-pass membrane protein</topology>
    </subcellularLocation>
</comment>
<dbReference type="Pfam" id="PF07690">
    <property type="entry name" value="MFS_1"/>
    <property type="match status" value="1"/>
</dbReference>
<feature type="transmembrane region" description="Helical" evidence="8">
    <location>
        <begin position="220"/>
        <end position="241"/>
    </location>
</feature>
<evidence type="ECO:0000259" key="9">
    <source>
        <dbReference type="PROSITE" id="PS50850"/>
    </source>
</evidence>